<evidence type="ECO:0000313" key="2">
    <source>
        <dbReference type="EMBL" id="RXR20877.1"/>
    </source>
</evidence>
<evidence type="ECO:0000313" key="3">
    <source>
        <dbReference type="Proteomes" id="UP000290283"/>
    </source>
</evidence>
<name>A0A4Q1K5I6_9FLAO</name>
<feature type="transmembrane region" description="Helical" evidence="1">
    <location>
        <begin position="21"/>
        <end position="41"/>
    </location>
</feature>
<dbReference type="RefSeq" id="WP_129434173.1">
    <property type="nucleotide sequence ID" value="NZ_SBKO01000001.1"/>
</dbReference>
<keyword evidence="3" id="KW-1185">Reference proteome</keyword>
<keyword evidence="1" id="KW-0812">Transmembrane</keyword>
<dbReference type="Proteomes" id="UP000290283">
    <property type="component" value="Unassembled WGS sequence"/>
</dbReference>
<dbReference type="AlphaFoldDB" id="A0A4Q1K5I6"/>
<organism evidence="2 3">
    <name type="scientific">Flavobacterium amnicola</name>
    <dbReference type="NCBI Taxonomy" id="2506422"/>
    <lineage>
        <taxon>Bacteria</taxon>
        <taxon>Pseudomonadati</taxon>
        <taxon>Bacteroidota</taxon>
        <taxon>Flavobacteriia</taxon>
        <taxon>Flavobacteriales</taxon>
        <taxon>Flavobacteriaceae</taxon>
        <taxon>Flavobacterium</taxon>
    </lineage>
</organism>
<keyword evidence="1" id="KW-0472">Membrane</keyword>
<sequence>MVTNAPKIEQSEKIKLLVSSLALAIFMVFVGNVFYLAIVYFPKYSEPSFQINNFSFENTYLTINNEKVGFALFFNLLGLFFLWLMMTYHNLKSIKKPFVSIFL</sequence>
<keyword evidence="1" id="KW-1133">Transmembrane helix</keyword>
<comment type="caution">
    <text evidence="2">The sequence shown here is derived from an EMBL/GenBank/DDBJ whole genome shotgun (WGS) entry which is preliminary data.</text>
</comment>
<evidence type="ECO:0000256" key="1">
    <source>
        <dbReference type="SAM" id="Phobius"/>
    </source>
</evidence>
<dbReference type="EMBL" id="SBKO01000001">
    <property type="protein sequence ID" value="RXR20877.1"/>
    <property type="molecule type" value="Genomic_DNA"/>
</dbReference>
<protein>
    <submittedName>
        <fullName evidence="2">Uncharacterized protein</fullName>
    </submittedName>
</protein>
<reference evidence="3" key="1">
    <citation type="submission" date="2019-01" db="EMBL/GenBank/DDBJ databases">
        <title>Cytophagaceae bacterium strain CAR-16.</title>
        <authorList>
            <person name="Chen W.-M."/>
        </authorList>
    </citation>
    <scope>NUCLEOTIDE SEQUENCE [LARGE SCALE GENOMIC DNA]</scope>
    <source>
        <strain evidence="3">LLJ-11</strain>
    </source>
</reference>
<proteinExistence type="predicted"/>
<feature type="transmembrane region" description="Helical" evidence="1">
    <location>
        <begin position="68"/>
        <end position="86"/>
    </location>
</feature>
<accession>A0A4Q1K5I6</accession>
<gene>
    <name evidence="2" type="ORF">EQG63_02770</name>
</gene>